<organism evidence="2 3">
    <name type="scientific">Candidatus Yanofskybacteria bacterium RIFCSPLOWO2_01_FULL_43_22</name>
    <dbReference type="NCBI Taxonomy" id="1802695"/>
    <lineage>
        <taxon>Bacteria</taxon>
        <taxon>Candidatus Yanofskyibacteriota</taxon>
    </lineage>
</organism>
<accession>A0A1F8GDZ4</accession>
<protein>
    <submittedName>
        <fullName evidence="2">Uncharacterized protein</fullName>
    </submittedName>
</protein>
<evidence type="ECO:0000256" key="1">
    <source>
        <dbReference type="SAM" id="Phobius"/>
    </source>
</evidence>
<keyword evidence="1" id="KW-1133">Transmembrane helix</keyword>
<gene>
    <name evidence="2" type="ORF">A3A13_04010</name>
</gene>
<keyword evidence="1" id="KW-0812">Transmembrane</keyword>
<name>A0A1F8GDZ4_9BACT</name>
<reference evidence="2 3" key="1">
    <citation type="journal article" date="2016" name="Nat. Commun.">
        <title>Thousands of microbial genomes shed light on interconnected biogeochemical processes in an aquifer system.</title>
        <authorList>
            <person name="Anantharaman K."/>
            <person name="Brown C.T."/>
            <person name="Hug L.A."/>
            <person name="Sharon I."/>
            <person name="Castelle C.J."/>
            <person name="Probst A.J."/>
            <person name="Thomas B.C."/>
            <person name="Singh A."/>
            <person name="Wilkins M.J."/>
            <person name="Karaoz U."/>
            <person name="Brodie E.L."/>
            <person name="Williams K.H."/>
            <person name="Hubbard S.S."/>
            <person name="Banfield J.F."/>
        </authorList>
    </citation>
    <scope>NUCLEOTIDE SEQUENCE [LARGE SCALE GENOMIC DNA]</scope>
</reference>
<dbReference type="Proteomes" id="UP000178911">
    <property type="component" value="Unassembled WGS sequence"/>
</dbReference>
<dbReference type="AlphaFoldDB" id="A0A1F8GDZ4"/>
<sequence>MWHLISFFVVAGTLGVSIGYVAEVSFSATTEVLIGVGVLALASIVIHMFVRPFFKAIDVAVRFGEESAGQ</sequence>
<evidence type="ECO:0000313" key="2">
    <source>
        <dbReference type="EMBL" id="OGN23260.1"/>
    </source>
</evidence>
<feature type="transmembrane region" description="Helical" evidence="1">
    <location>
        <begin position="29"/>
        <end position="50"/>
    </location>
</feature>
<comment type="caution">
    <text evidence="2">The sequence shown here is derived from an EMBL/GenBank/DDBJ whole genome shotgun (WGS) entry which is preliminary data.</text>
</comment>
<dbReference type="EMBL" id="MGKJ01000020">
    <property type="protein sequence ID" value="OGN23260.1"/>
    <property type="molecule type" value="Genomic_DNA"/>
</dbReference>
<keyword evidence="1" id="KW-0472">Membrane</keyword>
<evidence type="ECO:0000313" key="3">
    <source>
        <dbReference type="Proteomes" id="UP000178911"/>
    </source>
</evidence>
<proteinExistence type="predicted"/>